<comment type="caution">
    <text evidence="2">The sequence shown here is derived from an EMBL/GenBank/DDBJ whole genome shotgun (WGS) entry which is preliminary data.</text>
</comment>
<organism evidence="2 3">
    <name type="scientific">candidate division MSBL1 archaeon SCGC-AAA259D14</name>
    <dbReference type="NCBI Taxonomy" id="1698261"/>
    <lineage>
        <taxon>Archaea</taxon>
        <taxon>Methanobacteriati</taxon>
        <taxon>Methanobacteriota</taxon>
        <taxon>candidate division MSBL1</taxon>
    </lineage>
</organism>
<keyword evidence="1" id="KW-0472">Membrane</keyword>
<proteinExistence type="predicted"/>
<dbReference type="AlphaFoldDB" id="A0A133U8L2"/>
<keyword evidence="3" id="KW-1185">Reference proteome</keyword>
<feature type="transmembrane region" description="Helical" evidence="1">
    <location>
        <begin position="66"/>
        <end position="86"/>
    </location>
</feature>
<accession>A0A133U8L2</accession>
<gene>
    <name evidence="2" type="ORF">AKJ62_00700</name>
</gene>
<reference evidence="2 3" key="1">
    <citation type="journal article" date="2016" name="Sci. Rep.">
        <title>Metabolic traits of an uncultured archaeal lineage -MSBL1- from brine pools of the Red Sea.</title>
        <authorList>
            <person name="Mwirichia R."/>
            <person name="Alam I."/>
            <person name="Rashid M."/>
            <person name="Vinu M."/>
            <person name="Ba-Alawi W."/>
            <person name="Anthony Kamau A."/>
            <person name="Kamanda Ngugi D."/>
            <person name="Goker M."/>
            <person name="Klenk H.P."/>
            <person name="Bajic V."/>
            <person name="Stingl U."/>
        </authorList>
    </citation>
    <scope>NUCLEOTIDE SEQUENCE [LARGE SCALE GENOMIC DNA]</scope>
    <source>
        <strain evidence="2">SCGC-AAA259D14</strain>
    </source>
</reference>
<sequence>MTNCSFCGEEIPNQAVFCPYCKNPVESRKAEIIEKIESYKDRRNRMLAILFLGMFGIWILPFRNLILVLAIISFGIAPSMCIYYTWKKRQAEKKLEPPVPK</sequence>
<evidence type="ECO:0008006" key="4">
    <source>
        <dbReference type="Google" id="ProtNLM"/>
    </source>
</evidence>
<dbReference type="EMBL" id="LHXL01000004">
    <property type="protein sequence ID" value="KXA90520.1"/>
    <property type="molecule type" value="Genomic_DNA"/>
</dbReference>
<keyword evidence="1" id="KW-1133">Transmembrane helix</keyword>
<evidence type="ECO:0000313" key="2">
    <source>
        <dbReference type="EMBL" id="KXA90520.1"/>
    </source>
</evidence>
<keyword evidence="1" id="KW-0812">Transmembrane</keyword>
<dbReference type="Proteomes" id="UP000070589">
    <property type="component" value="Unassembled WGS sequence"/>
</dbReference>
<evidence type="ECO:0000256" key="1">
    <source>
        <dbReference type="SAM" id="Phobius"/>
    </source>
</evidence>
<feature type="transmembrane region" description="Helical" evidence="1">
    <location>
        <begin position="44"/>
        <end position="60"/>
    </location>
</feature>
<name>A0A133U8L2_9EURY</name>
<evidence type="ECO:0000313" key="3">
    <source>
        <dbReference type="Proteomes" id="UP000070589"/>
    </source>
</evidence>
<protein>
    <recommendedName>
        <fullName evidence="4">Zinc-ribbon domain-containing protein</fullName>
    </recommendedName>
</protein>